<feature type="compositionally biased region" description="Polar residues" evidence="1">
    <location>
        <begin position="1198"/>
        <end position="1224"/>
    </location>
</feature>
<protein>
    <submittedName>
        <fullName evidence="2">Uncharacterized protein</fullName>
    </submittedName>
</protein>
<dbReference type="EMBL" id="JAEPRA010000016">
    <property type="protein sequence ID" value="KAG2174589.1"/>
    <property type="molecule type" value="Genomic_DNA"/>
</dbReference>
<feature type="compositionally biased region" description="Polar residues" evidence="1">
    <location>
        <begin position="1356"/>
        <end position="1365"/>
    </location>
</feature>
<feature type="compositionally biased region" description="Basic and acidic residues" evidence="1">
    <location>
        <begin position="400"/>
        <end position="412"/>
    </location>
</feature>
<feature type="compositionally biased region" description="Basic and acidic residues" evidence="1">
    <location>
        <begin position="759"/>
        <end position="769"/>
    </location>
</feature>
<feature type="compositionally biased region" description="Polar residues" evidence="1">
    <location>
        <begin position="1431"/>
        <end position="1442"/>
    </location>
</feature>
<dbReference type="OrthoDB" id="2409840at2759"/>
<feature type="region of interest" description="Disordered" evidence="1">
    <location>
        <begin position="1243"/>
        <end position="1277"/>
    </location>
</feature>
<feature type="region of interest" description="Disordered" evidence="1">
    <location>
        <begin position="350"/>
        <end position="468"/>
    </location>
</feature>
<gene>
    <name evidence="2" type="ORF">INT44_006852</name>
</gene>
<evidence type="ECO:0000313" key="2">
    <source>
        <dbReference type="EMBL" id="KAG2174589.1"/>
    </source>
</evidence>
<feature type="compositionally biased region" description="Low complexity" evidence="1">
    <location>
        <begin position="1465"/>
        <end position="1489"/>
    </location>
</feature>
<feature type="compositionally biased region" description="Polar residues" evidence="1">
    <location>
        <begin position="1303"/>
        <end position="1325"/>
    </location>
</feature>
<feature type="region of interest" description="Disordered" evidence="1">
    <location>
        <begin position="138"/>
        <end position="199"/>
    </location>
</feature>
<feature type="region of interest" description="Disordered" evidence="1">
    <location>
        <begin position="1302"/>
        <end position="1344"/>
    </location>
</feature>
<feature type="region of interest" description="Disordered" evidence="1">
    <location>
        <begin position="751"/>
        <end position="774"/>
    </location>
</feature>
<proteinExistence type="predicted"/>
<feature type="region of interest" description="Disordered" evidence="1">
    <location>
        <begin position="1"/>
        <end position="67"/>
    </location>
</feature>
<accession>A0A8H7PJB0</accession>
<feature type="compositionally biased region" description="Basic residues" evidence="1">
    <location>
        <begin position="1491"/>
        <end position="1504"/>
    </location>
</feature>
<feature type="region of interest" description="Disordered" evidence="1">
    <location>
        <begin position="705"/>
        <end position="726"/>
    </location>
</feature>
<feature type="compositionally biased region" description="Polar residues" evidence="1">
    <location>
        <begin position="351"/>
        <end position="377"/>
    </location>
</feature>
<evidence type="ECO:0000313" key="3">
    <source>
        <dbReference type="Proteomes" id="UP000612746"/>
    </source>
</evidence>
<reference evidence="2" key="1">
    <citation type="submission" date="2020-12" db="EMBL/GenBank/DDBJ databases">
        <title>Metabolic potential, ecology and presence of endohyphal bacteria is reflected in genomic diversity of Mucoromycotina.</title>
        <authorList>
            <person name="Muszewska A."/>
            <person name="Okrasinska A."/>
            <person name="Steczkiewicz K."/>
            <person name="Drgas O."/>
            <person name="Orlowska M."/>
            <person name="Perlinska-Lenart U."/>
            <person name="Aleksandrzak-Piekarczyk T."/>
            <person name="Szatraj K."/>
            <person name="Zielenkiewicz U."/>
            <person name="Pilsyk S."/>
            <person name="Malc E."/>
            <person name="Mieczkowski P."/>
            <person name="Kruszewska J.S."/>
            <person name="Biernat P."/>
            <person name="Pawlowska J."/>
        </authorList>
    </citation>
    <scope>NUCLEOTIDE SEQUENCE</scope>
    <source>
        <strain evidence="2">WA0000051536</strain>
    </source>
</reference>
<feature type="compositionally biased region" description="Basic and acidic residues" evidence="1">
    <location>
        <begin position="1088"/>
        <end position="1097"/>
    </location>
</feature>
<feature type="region of interest" description="Disordered" evidence="1">
    <location>
        <begin position="1144"/>
        <end position="1228"/>
    </location>
</feature>
<feature type="compositionally biased region" description="Acidic residues" evidence="1">
    <location>
        <begin position="166"/>
        <end position="180"/>
    </location>
</feature>
<name>A0A8H7PJB0_9FUNG</name>
<feature type="region of interest" description="Disordered" evidence="1">
    <location>
        <begin position="263"/>
        <end position="321"/>
    </location>
</feature>
<feature type="compositionally biased region" description="Basic and acidic residues" evidence="1">
    <location>
        <begin position="1257"/>
        <end position="1270"/>
    </location>
</feature>
<organism evidence="2 3">
    <name type="scientific">Umbelopsis vinacea</name>
    <dbReference type="NCBI Taxonomy" id="44442"/>
    <lineage>
        <taxon>Eukaryota</taxon>
        <taxon>Fungi</taxon>
        <taxon>Fungi incertae sedis</taxon>
        <taxon>Mucoromycota</taxon>
        <taxon>Mucoromycotina</taxon>
        <taxon>Umbelopsidomycetes</taxon>
        <taxon>Umbelopsidales</taxon>
        <taxon>Umbelopsidaceae</taxon>
        <taxon>Umbelopsis</taxon>
    </lineage>
</organism>
<dbReference type="Proteomes" id="UP000612746">
    <property type="component" value="Unassembled WGS sequence"/>
</dbReference>
<feature type="region of interest" description="Disordered" evidence="1">
    <location>
        <begin position="1053"/>
        <end position="1097"/>
    </location>
</feature>
<feature type="compositionally biased region" description="Polar residues" evidence="1">
    <location>
        <begin position="312"/>
        <end position="321"/>
    </location>
</feature>
<feature type="compositionally biased region" description="Basic and acidic residues" evidence="1">
    <location>
        <begin position="1444"/>
        <end position="1455"/>
    </location>
</feature>
<comment type="caution">
    <text evidence="2">The sequence shown here is derived from an EMBL/GenBank/DDBJ whole genome shotgun (WGS) entry which is preliminary data.</text>
</comment>
<sequence length="1504" mass="166603">MEHNSKRRDSFEEQHPEQSIVEDDTEVSHPLRAQQQNPSNRLGDVDVESYGGISPVMSHQKEPPRFNRAIDPQYKFREIYAKAEAKPQPKDPEHIPQKQYSWIERLNKTAVKEEDHADSEPETAHGGLVNKFIDFLNAFGESPEGTPDQEVDRSLQEVDLGAQESDLSDQDVGASDEEAELGAREVDLSAHDNDLSAQKAELDAQAIDLSAQDDDLSAHDNDLSAQKAELDAQAIYLSAQDDGPSAQEAELGAREIDLSAQEADLSTQDVDHSTQQHGVEFEPSEEAYDTTQAGLTFRRDDTTQEEPILLPTKSSRSISSYGTGEISEFNMSDNQYDNYQQVERLDDNARRNSWSKPSGLNQSGSLESQPIVFSNSGKLPDSKISKSTPSKSHRSSFGTRRFDPFHLQEHPHYPGASSPNWAAGTFASPEASPAKSRRLSGRHAVDDSSFAQNGRRRSRQGSVEAVKPSSYLSIPPMVPSELSLEPLQHPSHQVDWLTFDDLGIEKLFDTPLLGADKNIVRNISQHLPDESVGNQSISNIMPPTVPSSLAIKCLLNPSPSCLDWASWTIDDIGLEKLMPSEDNLPESSSLNEWINRTHKSEQRPLTTSALHEQTNQDSSFLPVLEPWPHKLGLNLSTMFDSQDTSGDFDKSASTAGRIHDTIQRPQNVQTDWHLGSEGSTKDLPPEINVNDSWSSYMALKAAQERQPPVEARYESPGSLAQDNFDPEYNGPSHLSEMALAKMVDVEEAVEQRKLRKREKREENRSKDWADDMDDNQLETLFPQQFEDYTDQSSQQEIGAESQVPTWSSTSSYGINAPYSFAPFFFETDPKETAFPTAEYESKNWMSESGYLSTSLHGVKPDTDVQDPKLHLHHKLHGIVDTVASSVGAVAGTAVGAISYLFSDSSHSAEEKSKETSFTSNATLNAGDQKYAKEHEEAAGVQAIATIPDSHLVDAGEQLFVAKQDKPDLSLGHVDDDSHVINLHPSLFRPTDKRELSSEQPIGSLDHLSYPSAAPQLELPQNLQHAVGMTTESDAADNFASQDTAVVLDDQKEREQLVDSTPETNAETENDDEIRNLFNGDPDSVRQSFKSDDPHKTTLDDRRQIWGATMSSALGQAASTLGLTSQSKEKELDLENYHVVDSGYKPSTYEPGRNQFDSDFENWKHDSPPRTPVNEAETKSSEATLFNEVETKPSEATDEQAQTVAENSESDPQALPDQNSMTISSLPLGKPITYEPGRSHVCTDWKHDSPSRTPFNEAETKRSVATDEHTPTKTTDVASDQCLLNDQNSTAIGSMSLDKLSTYEPGSNQFDNGSGNWKQDSQSWSTFDDLETGGSKATGEHAPSETMNIEYGQETLPDQNSMTISSLPLGKPITYEPGRREVVSDSANWKQDFPSETPMNLAETQPSEETDQQVPSETENLEPYQQVVPDLNSATTSSPSSGKPTWDRAEFHDPSDYMKGTESYVQQQQLQQPETTTSTTSSRTGRGPTGWIRRKLNKRRNRAAR</sequence>
<feature type="region of interest" description="Disordered" evidence="1">
    <location>
        <begin position="1356"/>
        <end position="1504"/>
    </location>
</feature>
<keyword evidence="3" id="KW-1185">Reference proteome</keyword>
<feature type="region of interest" description="Disordered" evidence="1">
    <location>
        <begin position="990"/>
        <end position="1009"/>
    </location>
</feature>
<feature type="compositionally biased region" description="Basic and acidic residues" evidence="1">
    <location>
        <begin position="181"/>
        <end position="194"/>
    </location>
</feature>
<feature type="compositionally biased region" description="Basic and acidic residues" evidence="1">
    <location>
        <begin position="1"/>
        <end position="16"/>
    </location>
</feature>
<evidence type="ECO:0000256" key="1">
    <source>
        <dbReference type="SAM" id="MobiDB-lite"/>
    </source>
</evidence>